<dbReference type="Proteomes" id="UP000637061">
    <property type="component" value="Unassembled WGS sequence"/>
</dbReference>
<feature type="region of interest" description="Disordered" evidence="1">
    <location>
        <begin position="186"/>
        <end position="221"/>
    </location>
</feature>
<feature type="region of interest" description="Disordered" evidence="1">
    <location>
        <begin position="126"/>
        <end position="155"/>
    </location>
</feature>
<feature type="chain" id="PRO_5034386470" evidence="2">
    <location>
        <begin position="21"/>
        <end position="327"/>
    </location>
</feature>
<feature type="compositionally biased region" description="Polar residues" evidence="1">
    <location>
        <begin position="209"/>
        <end position="220"/>
    </location>
</feature>
<dbReference type="Pfam" id="PF06693">
    <property type="entry name" value="DUF1190"/>
    <property type="match status" value="1"/>
</dbReference>
<feature type="region of interest" description="Disordered" evidence="1">
    <location>
        <begin position="234"/>
        <end position="327"/>
    </location>
</feature>
<evidence type="ECO:0000313" key="3">
    <source>
        <dbReference type="EMBL" id="MBI6885164.1"/>
    </source>
</evidence>
<evidence type="ECO:0000313" key="4">
    <source>
        <dbReference type="Proteomes" id="UP000637061"/>
    </source>
</evidence>
<dbReference type="PROSITE" id="PS51257">
    <property type="entry name" value="PROKAR_LIPOPROTEIN"/>
    <property type="match status" value="1"/>
</dbReference>
<feature type="compositionally biased region" description="Low complexity" evidence="1">
    <location>
        <begin position="240"/>
        <end position="327"/>
    </location>
</feature>
<dbReference type="InterPro" id="IPR009576">
    <property type="entry name" value="Biofilm_formation_YgiB"/>
</dbReference>
<sequence length="327" mass="34264">MKRSKSVSLALISTIPFALSACDSGEKVKTVTSSKTFTTFQECVDDKIPAEICSNSMVMALNEHRKNAPSYSTEAACEADFMKDYCQVSGVDGQWMPKLGGFQITESHDVKYRKDESGQFVPVQTVGASTGSTSSDTVQTTGGGGGTTIINNNTGGGHSGGSMDFVTGMLVGNALSGGGNNYHYHSEPVYKSRDSRGDYSDSTLKQRIDSGSTFKESNQAKAGYDYKQQSITSSLANRTSPSNSSNSNNYGSNSYPKPSTTYNSGSSYKSSSNSGYYDSGSSYKTSSSSYGSSANSASISRGGFGSQAAAKSSWGGSSSSKSFSYGG</sequence>
<feature type="compositionally biased region" description="Basic and acidic residues" evidence="1">
    <location>
        <begin position="186"/>
        <end position="208"/>
    </location>
</feature>
<accession>A0A8I1EEI7</accession>
<comment type="caution">
    <text evidence="3">The sequence shown here is derived from an EMBL/GenBank/DDBJ whole genome shotgun (WGS) entry which is preliminary data.</text>
</comment>
<dbReference type="AlphaFoldDB" id="A0A8I1EEI7"/>
<evidence type="ECO:0000256" key="1">
    <source>
        <dbReference type="SAM" id="MobiDB-lite"/>
    </source>
</evidence>
<evidence type="ECO:0000256" key="2">
    <source>
        <dbReference type="SAM" id="SignalP"/>
    </source>
</evidence>
<keyword evidence="2" id="KW-0732">Signal</keyword>
<feature type="compositionally biased region" description="Low complexity" evidence="1">
    <location>
        <begin position="129"/>
        <end position="140"/>
    </location>
</feature>
<organism evidence="3 4">
    <name type="scientific">Pseudomonas putida</name>
    <name type="common">Arthrobacter siderocapsulatus</name>
    <dbReference type="NCBI Taxonomy" id="303"/>
    <lineage>
        <taxon>Bacteria</taxon>
        <taxon>Pseudomonadati</taxon>
        <taxon>Pseudomonadota</taxon>
        <taxon>Gammaproteobacteria</taxon>
        <taxon>Pseudomonadales</taxon>
        <taxon>Pseudomonadaceae</taxon>
        <taxon>Pseudomonas</taxon>
    </lineage>
</organism>
<proteinExistence type="predicted"/>
<name>A0A8I1EEI7_PSEPU</name>
<reference evidence="3" key="1">
    <citation type="submission" date="2020-12" db="EMBL/GenBank/DDBJ databases">
        <title>Enhanced detection system for hospital associated transmission using whole genome sequencing surveillance.</title>
        <authorList>
            <person name="Harrison L.H."/>
            <person name="Van Tyne D."/>
            <person name="Marsh J.W."/>
            <person name="Griffith M.P."/>
            <person name="Snyder D.J."/>
            <person name="Cooper V.S."/>
            <person name="Mustapha M."/>
        </authorList>
    </citation>
    <scope>NUCLEOTIDE SEQUENCE</scope>
    <source>
        <strain evidence="3">PSB00042</strain>
    </source>
</reference>
<dbReference type="RefSeq" id="WP_198747566.1">
    <property type="nucleotide sequence ID" value="NZ_JAEHTE010000015.1"/>
</dbReference>
<gene>
    <name evidence="3" type="ORF">JEU22_14710</name>
</gene>
<dbReference type="EMBL" id="JAEHTE010000015">
    <property type="protein sequence ID" value="MBI6885164.1"/>
    <property type="molecule type" value="Genomic_DNA"/>
</dbReference>
<feature type="signal peptide" evidence="2">
    <location>
        <begin position="1"/>
        <end position="20"/>
    </location>
</feature>
<protein>
    <submittedName>
        <fullName evidence="3">DUF1190 domain-containing protein</fullName>
    </submittedName>
</protein>